<dbReference type="Proteomes" id="UP000766595">
    <property type="component" value="Unassembled WGS sequence"/>
</dbReference>
<dbReference type="RefSeq" id="WP_261971617.1">
    <property type="nucleotide sequence ID" value="NZ_JAHHZF010000020.1"/>
</dbReference>
<evidence type="ECO:0000313" key="2">
    <source>
        <dbReference type="Proteomes" id="UP000766595"/>
    </source>
</evidence>
<organism evidence="1 2">
    <name type="scientific">Prosthecodimorpha staleyi</name>
    <dbReference type="NCBI Taxonomy" id="2840188"/>
    <lineage>
        <taxon>Bacteria</taxon>
        <taxon>Pseudomonadati</taxon>
        <taxon>Pseudomonadota</taxon>
        <taxon>Alphaproteobacteria</taxon>
        <taxon>Hyphomicrobiales</taxon>
        <taxon>Ancalomicrobiaceae</taxon>
        <taxon>Prosthecodimorpha</taxon>
    </lineage>
</organism>
<dbReference type="AlphaFoldDB" id="A0A947GDZ1"/>
<protein>
    <submittedName>
        <fullName evidence="1">Uncharacterized protein</fullName>
    </submittedName>
</protein>
<name>A0A947GDZ1_9HYPH</name>
<comment type="caution">
    <text evidence="1">The sequence shown here is derived from an EMBL/GenBank/DDBJ whole genome shotgun (WGS) entry which is preliminary data.</text>
</comment>
<dbReference type="EMBL" id="JAHHZF010000020">
    <property type="protein sequence ID" value="MBT9293118.1"/>
    <property type="molecule type" value="Genomic_DNA"/>
</dbReference>
<accession>A0A947GDZ1</accession>
<reference evidence="1 2" key="1">
    <citation type="submission" date="2021-06" db="EMBL/GenBank/DDBJ databases">
        <authorList>
            <person name="Grouzdev D.S."/>
            <person name="Koziaeva V."/>
        </authorList>
    </citation>
    <scope>NUCLEOTIDE SEQUENCE [LARGE SCALE GENOMIC DNA]</scope>
    <source>
        <strain evidence="1 2">22</strain>
    </source>
</reference>
<proteinExistence type="predicted"/>
<keyword evidence="2" id="KW-1185">Reference proteome</keyword>
<sequence length="332" mass="37520">MQVALDRLPDDDARRHAILRDYFCDKDASVVRTPDSWSLTLSWPGAPERHIDPDLDVGLDWWGGIRREDMALAWRRDGRLLRCLYDSWTLASWAHWLERRGPNALEAVVILHVDDHRDLGSPRLVDEGSTWRDLISGRECDLRVPTSIIAAIESGAIGMGSFMTPFLAVAPRAEVRHLCQPPKALRTQDFEIRRTTKPDDLLEPGAPRLDVELLLVAPSLGPGQYRMTPSIDDWLSGIDGRPILLHVDMDYFCNRFDGDSDWASRAERLDPSPEVIHRRIDDIVEALNAHGVVEQIEDVVVAFSPGFFPAKLWSQADERLTRGLRLDGKRAG</sequence>
<gene>
    <name evidence="1" type="ORF">KL771_26900</name>
</gene>
<evidence type="ECO:0000313" key="1">
    <source>
        <dbReference type="EMBL" id="MBT9293118.1"/>
    </source>
</evidence>